<organism evidence="2 3">
    <name type="scientific">Trichinella murrelli</name>
    <dbReference type="NCBI Taxonomy" id="144512"/>
    <lineage>
        <taxon>Eukaryota</taxon>
        <taxon>Metazoa</taxon>
        <taxon>Ecdysozoa</taxon>
        <taxon>Nematoda</taxon>
        <taxon>Enoplea</taxon>
        <taxon>Dorylaimia</taxon>
        <taxon>Trichinellida</taxon>
        <taxon>Trichinellidae</taxon>
        <taxon>Trichinella</taxon>
    </lineage>
</organism>
<keyword evidence="1" id="KW-1133">Transmembrane helix</keyword>
<evidence type="ECO:0008006" key="4">
    <source>
        <dbReference type="Google" id="ProtNLM"/>
    </source>
</evidence>
<name>A0A0V0TVD5_9BILA</name>
<accession>A0A0V0TVD5</accession>
<gene>
    <name evidence="2" type="ORF">T05_5176</name>
</gene>
<reference evidence="2 3" key="1">
    <citation type="submission" date="2015-01" db="EMBL/GenBank/DDBJ databases">
        <title>Evolution of Trichinella species and genotypes.</title>
        <authorList>
            <person name="Korhonen P.K."/>
            <person name="Edoardo P."/>
            <person name="Giuseppe L.R."/>
            <person name="Gasser R.B."/>
        </authorList>
    </citation>
    <scope>NUCLEOTIDE SEQUENCE [LARGE SCALE GENOMIC DNA]</scope>
    <source>
        <strain evidence="2">ISS417</strain>
    </source>
</reference>
<keyword evidence="3" id="KW-1185">Reference proteome</keyword>
<sequence>MTVEHNCTCTSCRHFCRTSSVGDTKSAAGDCVRCGCYSVFVISSLLFTLFCVLFNKDFASRDGLKSRSADERYISCLLERNCADWVVHWDEFGSQRRSVVKSTKKLASDVVATGISTKADKENNRFV</sequence>
<dbReference type="AlphaFoldDB" id="A0A0V0TVD5"/>
<keyword evidence="1" id="KW-0812">Transmembrane</keyword>
<feature type="transmembrane region" description="Helical" evidence="1">
    <location>
        <begin position="37"/>
        <end position="55"/>
    </location>
</feature>
<comment type="caution">
    <text evidence="2">The sequence shown here is derived from an EMBL/GenBank/DDBJ whole genome shotgun (WGS) entry which is preliminary data.</text>
</comment>
<protein>
    <recommendedName>
        <fullName evidence="4">Transmembrane protein</fullName>
    </recommendedName>
</protein>
<dbReference type="Proteomes" id="UP000055048">
    <property type="component" value="Unassembled WGS sequence"/>
</dbReference>
<dbReference type="EMBL" id="JYDJ01000130">
    <property type="protein sequence ID" value="KRX42982.1"/>
    <property type="molecule type" value="Genomic_DNA"/>
</dbReference>
<keyword evidence="1" id="KW-0472">Membrane</keyword>
<evidence type="ECO:0000313" key="3">
    <source>
        <dbReference type="Proteomes" id="UP000055048"/>
    </source>
</evidence>
<proteinExistence type="predicted"/>
<evidence type="ECO:0000313" key="2">
    <source>
        <dbReference type="EMBL" id="KRX42982.1"/>
    </source>
</evidence>
<evidence type="ECO:0000256" key="1">
    <source>
        <dbReference type="SAM" id="Phobius"/>
    </source>
</evidence>